<dbReference type="RefSeq" id="WP_090727228.1">
    <property type="nucleotide sequence ID" value="NZ_JBHTKX010000004.1"/>
</dbReference>
<dbReference type="EMBL" id="JBHTKX010000004">
    <property type="protein sequence ID" value="MFD1130667.1"/>
    <property type="molecule type" value="Genomic_DNA"/>
</dbReference>
<dbReference type="Proteomes" id="UP001597169">
    <property type="component" value="Unassembled WGS sequence"/>
</dbReference>
<dbReference type="InterPro" id="IPR000408">
    <property type="entry name" value="Reg_chr_condens"/>
</dbReference>
<name>A0ABW3Q1X9_9BACL</name>
<dbReference type="Pfam" id="PF00415">
    <property type="entry name" value="RCC1"/>
    <property type="match status" value="1"/>
</dbReference>
<dbReference type="SUPFAM" id="SSF50985">
    <property type="entry name" value="RCC1/BLIP-II"/>
    <property type="match status" value="2"/>
</dbReference>
<proteinExistence type="predicted"/>
<evidence type="ECO:0000313" key="1">
    <source>
        <dbReference type="EMBL" id="MFD1130667.1"/>
    </source>
</evidence>
<dbReference type="Gene3D" id="2.130.10.30">
    <property type="entry name" value="Regulator of chromosome condensation 1/beta-lactamase-inhibitor protein II"/>
    <property type="match status" value="2"/>
</dbReference>
<dbReference type="InterPro" id="IPR009091">
    <property type="entry name" value="RCC1/BLIP-II"/>
</dbReference>
<protein>
    <submittedName>
        <fullName evidence="1">RCC1 domain-containing protein</fullName>
    </submittedName>
</protein>
<organism evidence="1 2">
    <name type="scientific">Paenibacillus provencensis</name>
    <dbReference type="NCBI Taxonomy" id="441151"/>
    <lineage>
        <taxon>Bacteria</taxon>
        <taxon>Bacillati</taxon>
        <taxon>Bacillota</taxon>
        <taxon>Bacilli</taxon>
        <taxon>Bacillales</taxon>
        <taxon>Paenibacillaceae</taxon>
        <taxon>Paenibacillus</taxon>
    </lineage>
</organism>
<evidence type="ECO:0000313" key="2">
    <source>
        <dbReference type="Proteomes" id="UP001597169"/>
    </source>
</evidence>
<accession>A0ABW3Q1X9</accession>
<comment type="caution">
    <text evidence="1">The sequence shown here is derived from an EMBL/GenBank/DDBJ whole genome shotgun (WGS) entry which is preliminary data.</text>
</comment>
<reference evidence="2" key="1">
    <citation type="journal article" date="2019" name="Int. J. Syst. Evol. Microbiol.">
        <title>The Global Catalogue of Microorganisms (GCM) 10K type strain sequencing project: providing services to taxonomists for standard genome sequencing and annotation.</title>
        <authorList>
            <consortium name="The Broad Institute Genomics Platform"/>
            <consortium name="The Broad Institute Genome Sequencing Center for Infectious Disease"/>
            <person name="Wu L."/>
            <person name="Ma J."/>
        </authorList>
    </citation>
    <scope>NUCLEOTIDE SEQUENCE [LARGE SCALE GENOMIC DNA]</scope>
    <source>
        <strain evidence="2">CCUG 53519</strain>
    </source>
</reference>
<dbReference type="PROSITE" id="PS50012">
    <property type="entry name" value="RCC1_3"/>
    <property type="match status" value="2"/>
</dbReference>
<keyword evidence="2" id="KW-1185">Reference proteome</keyword>
<sequence>MQNNQEKEKKQIRIGWKRSVIGTLVVALLAGTYSFAELGPKVQASEYSKILSIEPYVSDVSGGLAVAYEFKLDDGKSLHLNMNRPDQVTVFDSGMKKVRSYTGGNSVYITRSGELYQGSPAVKMLDGVKDFEVIKRPTTYSNFVSYFALMEEGTVLAWGRGIEGQLGIGSKIDKVVPTEVVNPATGDPLEGVQKIYSISSESVILVTNNKVYLVGHAFYTSSRTNAIPIDVTKHFPAFSNASEFEMKAIEGFNYINDPYSTGAATQHSEASRRVFTVKGQSVSFTDFLAYDIKKSSYDVGESGTVGTLKPLPAGVQVENLRKMASAGTKPNFNSKNISTGYLNLDNGNLEYWGTPINSWNASETTFSSTRTQIATGVSKVWASIAGTLIFQKPNGYLYGWGTNYDGLFGTQDRNVTSLPVRLTGPSNEIKNIKDFAIKGNGTQQMFALKDDNTVLTWQSDGNITVLPKKYLSFFSLRPNNSMDTYVYAIDEDGQLGYFDNASNWRVVNNAPVVYPADYVVPETAPDKPVLSIASQDKFDQSVVSINFGTTGDTPTKQYQINGGGWLDYTGEIVITQSGDVTIQARSADSKGNISQIGELTITNNPIVITEGHPTVEKISKDEFKVSASATGSTKVQVRVDGGDWQEFNVDNNLLLETGDHTVEVRMLNSRGEILINKSFTLTADSPSVPVEVNKPVVVQKGLNSQYGLELEIQFDPTEGDAYYSVGGGDWIQTTGVVSLSNDVHTVRAKVEAADGTESETISFVTSKVDPRVTVENGQLIVDPGISSSDLEVYYKDGQDGGWNKYIGPVAYEPGTYQIYVEVRKVSTEEVVYSGGPFTIVVPGEGTNPNPEPTPNPGGPLESITSEDIDFTVIGGGLNSRFEGADLSTIVIDSTRPYQQINSVSRALIEDYRGNAKGWQYSLDVKDFVSDPLTDNSLNTKDLIVSIPASSLSVDVKNSNTLSGPEAQLSSVGKKIFTGTQSEVLASAKEFEGMGYYEIPLDFTLSIPDKVKIESAGTRSKFVPGEETGLMAGTYRSVFTFTLTSGI</sequence>
<gene>
    <name evidence="1" type="ORF">ACFQ3J_21220</name>
</gene>